<name>A0ABT1NJC0_9FIRM</name>
<proteinExistence type="predicted"/>
<dbReference type="Gene3D" id="3.40.630.10">
    <property type="entry name" value="Zn peptidases"/>
    <property type="match status" value="2"/>
</dbReference>
<evidence type="ECO:0000313" key="1">
    <source>
        <dbReference type="EMBL" id="MCQ1531362.1"/>
    </source>
</evidence>
<dbReference type="RefSeq" id="WP_255228892.1">
    <property type="nucleotide sequence ID" value="NZ_JAJEKE010000021.1"/>
</dbReference>
<sequence length="381" mass="41758">MKKQFIMNIAVLIAVAAICILSGNDFLRMHEPDLIAVTNQNLTEVKMLSEYSPGLKGTAGDTEVYVIKGKKAGASMLILGGTHPNEIAGMLSAVTYIENARAESGTLYIIPRANNSGYTHTAPLWGMMDIVDFKLPDGSVREFRIGTRLTNPVHQWPDPNYYNGNSGRELKHEEVAEIRNLNRNHPGNEKGTLTEKVNYGIANLIRTEKIDITYDGHEAGPEFLRVNYLIAHERAMPVGSMAVMNANIEGLPFAIDLSGKTSYGLSHRALGDNTETLATLFETLNPAQGCRRGKMSKELVLGGIDQNYVDITNRGLLSSGELSAEGSSINQRTANHAVMCRELMIAFSESNPDKPIEVSGMPSYDDYINKGLENILLSINK</sequence>
<comment type="caution">
    <text evidence="1">The sequence shown here is derived from an EMBL/GenBank/DDBJ whole genome shotgun (WGS) entry which is preliminary data.</text>
</comment>
<keyword evidence="2" id="KW-1185">Reference proteome</keyword>
<accession>A0ABT1NJC0</accession>
<protein>
    <submittedName>
        <fullName evidence="1">Succinylglutamate desuccinylase</fullName>
    </submittedName>
</protein>
<reference evidence="1 2" key="1">
    <citation type="submission" date="2021-10" db="EMBL/GenBank/DDBJ databases">
        <title>Lutispora strain m25 sp. nov., a thermophilic, non-spore-forming bacterium isolated from a lab-scale methanogenic bioreactor digesting anaerobic sludge.</title>
        <authorList>
            <person name="El Houari A."/>
            <person name="Mcdonald J."/>
        </authorList>
    </citation>
    <scope>NUCLEOTIDE SEQUENCE [LARGE SCALE GENOMIC DNA]</scope>
    <source>
        <strain evidence="2">m25</strain>
    </source>
</reference>
<dbReference type="EMBL" id="JAJEKE010000021">
    <property type="protein sequence ID" value="MCQ1531362.1"/>
    <property type="molecule type" value="Genomic_DNA"/>
</dbReference>
<dbReference type="SUPFAM" id="SSF53187">
    <property type="entry name" value="Zn-dependent exopeptidases"/>
    <property type="match status" value="1"/>
</dbReference>
<gene>
    <name evidence="1" type="ORF">LJD61_17715</name>
</gene>
<dbReference type="Proteomes" id="UP001651880">
    <property type="component" value="Unassembled WGS sequence"/>
</dbReference>
<evidence type="ECO:0000313" key="2">
    <source>
        <dbReference type="Proteomes" id="UP001651880"/>
    </source>
</evidence>
<organism evidence="1 2">
    <name type="scientific">Lutispora saccharofermentans</name>
    <dbReference type="NCBI Taxonomy" id="3024236"/>
    <lineage>
        <taxon>Bacteria</taxon>
        <taxon>Bacillati</taxon>
        <taxon>Bacillota</taxon>
        <taxon>Clostridia</taxon>
        <taxon>Lutisporales</taxon>
        <taxon>Lutisporaceae</taxon>
        <taxon>Lutispora</taxon>
    </lineage>
</organism>